<feature type="domain" description="Pyridoxamine kinase/Phosphomethylpyrimidine kinase" evidence="7">
    <location>
        <begin position="18"/>
        <end position="263"/>
    </location>
</feature>
<evidence type="ECO:0000256" key="3">
    <source>
        <dbReference type="ARBA" id="ARBA00003848"/>
    </source>
</evidence>
<evidence type="ECO:0000313" key="8">
    <source>
        <dbReference type="EMBL" id="MBM7507349.1"/>
    </source>
</evidence>
<dbReference type="SUPFAM" id="SSF53613">
    <property type="entry name" value="Ribokinase-like"/>
    <property type="match status" value="1"/>
</dbReference>
<dbReference type="EC" id="2.7.4.7" evidence="8"/>
<dbReference type="GO" id="GO:0008902">
    <property type="term" value="F:hydroxymethylpyrimidine kinase activity"/>
    <property type="evidence" value="ECO:0007669"/>
    <property type="project" value="UniProtKB-EC"/>
</dbReference>
<keyword evidence="8" id="KW-0808">Transferase</keyword>
<evidence type="ECO:0000256" key="4">
    <source>
        <dbReference type="ARBA" id="ARBA00004769"/>
    </source>
</evidence>
<comment type="pathway">
    <text evidence="4">Cofactor biosynthesis; thiamine diphosphate biosynthesis; 4-amino-2-methyl-5-diphosphomethylpyrimidine from 5-amino-1-(5-phospho-D-ribosyl)imidazole: step 3/3.</text>
</comment>
<evidence type="ECO:0000256" key="1">
    <source>
        <dbReference type="ARBA" id="ARBA00000151"/>
    </source>
</evidence>
<keyword evidence="8" id="KW-0418">Kinase</keyword>
<dbReference type="EC" id="2.7.1.49" evidence="8"/>
<dbReference type="Proteomes" id="UP000732378">
    <property type="component" value="Unassembled WGS sequence"/>
</dbReference>
<dbReference type="NCBIfam" id="TIGR00097">
    <property type="entry name" value="HMP-P_kinase"/>
    <property type="match status" value="1"/>
</dbReference>
<protein>
    <submittedName>
        <fullName evidence="8">Hydroxymethylpyrimidine/phosphomethylpyrimidine kinase</fullName>
        <ecNumber evidence="8">2.7.1.49</ecNumber>
        <ecNumber evidence="8">2.7.4.7</ecNumber>
    </submittedName>
</protein>
<feature type="region of interest" description="Disordered" evidence="6">
    <location>
        <begin position="259"/>
        <end position="288"/>
    </location>
</feature>
<comment type="function">
    <text evidence="3">Catalyzes the phosphorylation of hydroxymethylpyrimidine phosphate (HMP-P) to HMP-PP, and of HMP to HMP-P.</text>
</comment>
<dbReference type="InterPro" id="IPR029056">
    <property type="entry name" value="Ribokinase-like"/>
</dbReference>
<comment type="catalytic activity">
    <reaction evidence="1">
        <text>4-amino-5-hydroxymethyl-2-methylpyrimidine + ATP = 4-amino-2-methyl-5-(phosphooxymethyl)pyrimidine + ADP + H(+)</text>
        <dbReference type="Rhea" id="RHEA:23096"/>
        <dbReference type="ChEBI" id="CHEBI:15378"/>
        <dbReference type="ChEBI" id="CHEBI:16892"/>
        <dbReference type="ChEBI" id="CHEBI:30616"/>
        <dbReference type="ChEBI" id="CHEBI:58354"/>
        <dbReference type="ChEBI" id="CHEBI:456216"/>
        <dbReference type="EC" id="2.7.1.49"/>
    </reaction>
</comment>
<comment type="caution">
    <text evidence="8">The sequence shown here is derived from an EMBL/GenBank/DDBJ whole genome shotgun (WGS) entry which is preliminary data.</text>
</comment>
<name>A0ABS2M848_9ACTN</name>
<proteinExistence type="predicted"/>
<reference evidence="8 9" key="1">
    <citation type="submission" date="2021-01" db="EMBL/GenBank/DDBJ databases">
        <title>Sequencing the genomes of 1000 actinobacteria strains.</title>
        <authorList>
            <person name="Klenk H.-P."/>
        </authorList>
    </citation>
    <scope>NUCLEOTIDE SEQUENCE [LARGE SCALE GENOMIC DNA]</scope>
    <source>
        <strain evidence="8 9">DSM 18239</strain>
    </source>
</reference>
<organism evidence="8 9">
    <name type="scientific">Nocardioides salarius</name>
    <dbReference type="NCBI Taxonomy" id="374513"/>
    <lineage>
        <taxon>Bacteria</taxon>
        <taxon>Bacillati</taxon>
        <taxon>Actinomycetota</taxon>
        <taxon>Actinomycetes</taxon>
        <taxon>Propionibacteriales</taxon>
        <taxon>Nocardioidaceae</taxon>
        <taxon>Nocardioides</taxon>
    </lineage>
</organism>
<keyword evidence="9" id="KW-1185">Reference proteome</keyword>
<dbReference type="RefSeq" id="WP_193669010.1">
    <property type="nucleotide sequence ID" value="NZ_JACDTV010000007.1"/>
</dbReference>
<dbReference type="EMBL" id="JAFBBZ010000001">
    <property type="protein sequence ID" value="MBM7507349.1"/>
    <property type="molecule type" value="Genomic_DNA"/>
</dbReference>
<comment type="catalytic activity">
    <reaction evidence="2">
        <text>4-amino-2-methyl-5-(phosphooxymethyl)pyrimidine + ATP = 4-amino-2-methyl-5-(diphosphooxymethyl)pyrimidine + ADP</text>
        <dbReference type="Rhea" id="RHEA:19893"/>
        <dbReference type="ChEBI" id="CHEBI:30616"/>
        <dbReference type="ChEBI" id="CHEBI:57841"/>
        <dbReference type="ChEBI" id="CHEBI:58354"/>
        <dbReference type="ChEBI" id="CHEBI:456216"/>
        <dbReference type="EC" id="2.7.4.7"/>
    </reaction>
</comment>
<evidence type="ECO:0000256" key="2">
    <source>
        <dbReference type="ARBA" id="ARBA00000565"/>
    </source>
</evidence>
<dbReference type="PANTHER" id="PTHR20858">
    <property type="entry name" value="PHOSPHOMETHYLPYRIMIDINE KINASE"/>
    <property type="match status" value="1"/>
</dbReference>
<gene>
    <name evidence="8" type="ORF">JOE61_001163</name>
</gene>
<evidence type="ECO:0000256" key="6">
    <source>
        <dbReference type="SAM" id="MobiDB-lite"/>
    </source>
</evidence>
<dbReference type="InterPro" id="IPR013749">
    <property type="entry name" value="PM/HMP-P_kinase-1"/>
</dbReference>
<accession>A0ABS2M848</accession>
<evidence type="ECO:0000259" key="7">
    <source>
        <dbReference type="Pfam" id="PF08543"/>
    </source>
</evidence>
<evidence type="ECO:0000313" key="9">
    <source>
        <dbReference type="Proteomes" id="UP000732378"/>
    </source>
</evidence>
<dbReference type="CDD" id="cd01169">
    <property type="entry name" value="HMPP_kinase"/>
    <property type="match status" value="1"/>
</dbReference>
<dbReference type="PANTHER" id="PTHR20858:SF17">
    <property type="entry name" value="HYDROXYMETHYLPYRIMIDINE_PHOSPHOMETHYLPYRIMIDINE KINASE THI20-RELATED"/>
    <property type="match status" value="1"/>
</dbReference>
<dbReference type="GO" id="GO:0008972">
    <property type="term" value="F:phosphomethylpyrimidine kinase activity"/>
    <property type="evidence" value="ECO:0007669"/>
    <property type="project" value="UniProtKB-EC"/>
</dbReference>
<evidence type="ECO:0000256" key="5">
    <source>
        <dbReference type="ARBA" id="ARBA00022977"/>
    </source>
</evidence>
<keyword evidence="5" id="KW-0784">Thiamine biosynthesis</keyword>
<dbReference type="Gene3D" id="3.40.1190.20">
    <property type="match status" value="1"/>
</dbReference>
<sequence>MTATHATPPVVLSVAGTDSGGAAGTAADLTTFAALGTHGACVVTAVTAQDTTGVRDVHPVPLTSVAAQLDAVLEDLPVAAAKTGMLGSADVVRLVAERLGGHRLVVDPVLVATSGAVLGGADVVRAYVEHLLPVATVATPNADEAAALLGRDGPPRDLAAALADLGCAVVVTGGPDADTAGETCTDWLALPGRGVRALRHPALATTNDHGTGCTFSAALAAGLAHAPDHPGDLEAAVARAGAHTLAALHRGRHWQLGRGRGPVAHTFPDHRATPDHSATPDPTRGDLQ</sequence>
<dbReference type="InterPro" id="IPR004399">
    <property type="entry name" value="HMP/HMP-P_kinase_dom"/>
</dbReference>
<dbReference type="Pfam" id="PF08543">
    <property type="entry name" value="Phos_pyr_kin"/>
    <property type="match status" value="1"/>
</dbReference>